<dbReference type="EMBL" id="CP015057">
    <property type="protein sequence ID" value="QGN15911.1"/>
    <property type="molecule type" value="Genomic_DNA"/>
</dbReference>
<feature type="domain" description="V-SNARE coiled-coil homology" evidence="4">
    <location>
        <begin position="147"/>
        <end position="207"/>
    </location>
</feature>
<gene>
    <name evidence="5" type="primary">NYV1</name>
    <name evidence="5" type="ORF">FIM1_2609</name>
</gene>
<dbReference type="PANTHER" id="PTHR21136:SF168">
    <property type="entry name" value="VESICLE-ASSOCIATED MEMBRANE PROTEIN 9"/>
    <property type="match status" value="1"/>
</dbReference>
<dbReference type="Gene3D" id="1.20.5.110">
    <property type="match status" value="1"/>
</dbReference>
<reference evidence="5 6" key="1">
    <citation type="submission" date="2016-03" db="EMBL/GenBank/DDBJ databases">
        <title>How can Kluyveromyces marxianus grow so fast - potential evolutionary course in Saccharomyces Complex revealed by comparative genomics.</title>
        <authorList>
            <person name="Mo W."/>
            <person name="Lu W."/>
            <person name="Yang X."/>
            <person name="Qi J."/>
            <person name="Lv H."/>
        </authorList>
    </citation>
    <scope>NUCLEOTIDE SEQUENCE [LARGE SCALE GENOMIC DNA]</scope>
    <source>
        <strain evidence="5 6">FIM1</strain>
    </source>
</reference>
<feature type="transmembrane region" description="Helical" evidence="3">
    <location>
        <begin position="211"/>
        <end position="231"/>
    </location>
</feature>
<evidence type="ECO:0000256" key="1">
    <source>
        <dbReference type="ARBA" id="ARBA00022927"/>
    </source>
</evidence>
<keyword evidence="1" id="KW-0653">Protein transport</keyword>
<dbReference type="InterPro" id="IPR042855">
    <property type="entry name" value="V_SNARE_CC"/>
</dbReference>
<evidence type="ECO:0000313" key="6">
    <source>
        <dbReference type="Proteomes" id="UP000422736"/>
    </source>
</evidence>
<dbReference type="InterPro" id="IPR038426">
    <property type="entry name" value="Nyv1_longin_sf"/>
</dbReference>
<dbReference type="InterPro" id="IPR019005">
    <property type="entry name" value="Vacuolar_R-SNAR_Nyv1_longi_dom"/>
</dbReference>
<evidence type="ECO:0000259" key="4">
    <source>
        <dbReference type="PROSITE" id="PS50892"/>
    </source>
</evidence>
<evidence type="ECO:0000256" key="2">
    <source>
        <dbReference type="PROSITE-ProRule" id="PRU00290"/>
    </source>
</evidence>
<keyword evidence="3" id="KW-0472">Membrane</keyword>
<name>A0ABX6EUK9_KLUMA</name>
<keyword evidence="3" id="KW-0812">Transmembrane</keyword>
<dbReference type="PROSITE" id="PS50892">
    <property type="entry name" value="V_SNARE"/>
    <property type="match status" value="1"/>
</dbReference>
<dbReference type="Proteomes" id="UP000422736">
    <property type="component" value="Chromosome 4"/>
</dbReference>
<accession>A0ABX6EUK9</accession>
<dbReference type="Pfam" id="PF09426">
    <property type="entry name" value="Nyv1_longin"/>
    <property type="match status" value="1"/>
</dbReference>
<dbReference type="InterPro" id="IPR001388">
    <property type="entry name" value="Synaptobrevin-like"/>
</dbReference>
<keyword evidence="3" id="KW-1133">Transmembrane helix</keyword>
<dbReference type="Pfam" id="PF00957">
    <property type="entry name" value="Synaptobrevin"/>
    <property type="match status" value="1"/>
</dbReference>
<reference evidence="5 6" key="2">
    <citation type="submission" date="2019-11" db="EMBL/GenBank/DDBJ databases">
        <authorList>
            <person name="Lu H."/>
        </authorList>
    </citation>
    <scope>NUCLEOTIDE SEQUENCE [LARGE SCALE GENOMIC DNA]</scope>
    <source>
        <strain evidence="5 6">FIM1</strain>
    </source>
</reference>
<dbReference type="InterPro" id="IPR051097">
    <property type="entry name" value="Synaptobrevin-like_transport"/>
</dbReference>
<organism evidence="5 6">
    <name type="scientific">Kluyveromyces marxianus</name>
    <name type="common">Yeast</name>
    <name type="synonym">Candida kefyr</name>
    <dbReference type="NCBI Taxonomy" id="4911"/>
    <lineage>
        <taxon>Eukaryota</taxon>
        <taxon>Fungi</taxon>
        <taxon>Dikarya</taxon>
        <taxon>Ascomycota</taxon>
        <taxon>Saccharomycotina</taxon>
        <taxon>Saccharomycetes</taxon>
        <taxon>Saccharomycetales</taxon>
        <taxon>Saccharomycetaceae</taxon>
        <taxon>Kluyveromyces</taxon>
    </lineage>
</organism>
<dbReference type="SUPFAM" id="SSF58038">
    <property type="entry name" value="SNARE fusion complex"/>
    <property type="match status" value="1"/>
</dbReference>
<evidence type="ECO:0000313" key="5">
    <source>
        <dbReference type="EMBL" id="QGN15911.1"/>
    </source>
</evidence>
<dbReference type="PANTHER" id="PTHR21136">
    <property type="entry name" value="SNARE PROTEINS"/>
    <property type="match status" value="1"/>
</dbReference>
<keyword evidence="6" id="KW-1185">Reference proteome</keyword>
<protein>
    <submittedName>
        <fullName evidence="5">Vacuolar v-SNARE NYV1</fullName>
    </submittedName>
</protein>
<sequence>MKRYSVSYVEVWDGDKVISSWFDYEKGGNKNGYGSMDKGENEQKALFHRLISDMVIRTVVDLPGNKVTKTSMDLIDGYDCYYTTADDSKVIVCFVKEAVPKFLPLRLLSELKNLNNDTDENLQNNVNNQLDKFHEELLSYRTEGQEIGNATEEELQKIIAIMNDNIDKFLQRQERISLLVDNTNQLNENSFKFHRKSSKIMRKMWWNNVKFYSIIAFIVIVIIAIMFLILLH</sequence>
<keyword evidence="1" id="KW-0813">Transport</keyword>
<keyword evidence="2" id="KW-0175">Coiled coil</keyword>
<dbReference type="Gene3D" id="3.30.450.230">
    <property type="entry name" value="Vacuolar R-SNARE Nyv1, longin domain"/>
    <property type="match status" value="1"/>
</dbReference>
<proteinExistence type="predicted"/>
<dbReference type="PRINTS" id="PR00219">
    <property type="entry name" value="SYNAPTOBREVN"/>
</dbReference>
<dbReference type="CDD" id="cd15843">
    <property type="entry name" value="R-SNARE"/>
    <property type="match status" value="1"/>
</dbReference>
<evidence type="ECO:0000256" key="3">
    <source>
        <dbReference type="SAM" id="Phobius"/>
    </source>
</evidence>